<evidence type="ECO:0000313" key="2">
    <source>
        <dbReference type="Proteomes" id="UP000274556"/>
    </source>
</evidence>
<dbReference type="Proteomes" id="UP000274556">
    <property type="component" value="Unassembled WGS sequence"/>
</dbReference>
<proteinExistence type="predicted"/>
<dbReference type="RefSeq" id="WP_120796229.1">
    <property type="nucleotide sequence ID" value="NZ_RBXL01000001.1"/>
</dbReference>
<reference evidence="1 2" key="1">
    <citation type="submission" date="2018-10" db="EMBL/GenBank/DDBJ databases">
        <title>Genomic Encyclopedia of Archaeal and Bacterial Type Strains, Phase II (KMG-II): from individual species to whole genera.</title>
        <authorList>
            <person name="Goeker M."/>
        </authorList>
    </citation>
    <scope>NUCLEOTIDE SEQUENCE [LARGE SCALE GENOMIC DNA]</scope>
    <source>
        <strain evidence="1 2">DSM 235</strain>
    </source>
</reference>
<keyword evidence="2" id="KW-1185">Reference proteome</keyword>
<evidence type="ECO:0008006" key="3">
    <source>
        <dbReference type="Google" id="ProtNLM"/>
    </source>
</evidence>
<dbReference type="OrthoDB" id="443235at2"/>
<protein>
    <recommendedName>
        <fullName evidence="3">XPB/Ssl2-like helicase family protein</fullName>
    </recommendedName>
</protein>
<organism evidence="1 2">
    <name type="scientific">Thiocapsa rosea</name>
    <dbReference type="NCBI Taxonomy" id="69360"/>
    <lineage>
        <taxon>Bacteria</taxon>
        <taxon>Pseudomonadati</taxon>
        <taxon>Pseudomonadota</taxon>
        <taxon>Gammaproteobacteria</taxon>
        <taxon>Chromatiales</taxon>
        <taxon>Chromatiaceae</taxon>
        <taxon>Thiocapsa</taxon>
    </lineage>
</organism>
<sequence length="612" mass="67569">MTLQQALWLLTAEQLKQRRNLLLNGNRSTRKADMVEAISHELLSADLSQYWARLSELEQNAVAESVHRWGGFFDRDGFKAGYGSLPKAFAPVAYTYSFSRPDRDRQEPRSLLPLFFYDGSIPEDLRKRLASIVAVPKPHEITSFADEDLPTSIASAVILEPEEAASEPLRRLATETLIHHDLPGVLRLIGQGRISVGAKTGLPSSASMTKLESVLLGGDWYSADDDLDEPRSAGGPIRPIRPFAWPLLLQAGGLAKADGSKLALTARGNKALSLPVEEVISHLFARWQQKGTPDELRRVDLIKGQTAKGVRLSAVSERRAVIAEALRNCCPPGRWVAIDELFRQMQFRGHRFAVTENAWGLYFVEQNYGSLAHSGADGFEVLQGRYILAYLFEYLATLGMIDVAYTSPYDARLDYTDAWGADEFAFLSRYDGLRYIRLNALGSYCLGLAETYEPVLPKRPPLCSIGADLLLTLKREPEPAERLVLEQIAKPLSATLWHLDPDAVLRHSADTGERGRIRAFIESSTDETLPAEVGQLLRDVEERSTALADAGAARLIKCRDPAIAVMLTSDPVTAPHCTRAGERLVCVPEPKLAAFRKGLAKLGFVLPETTNG</sequence>
<dbReference type="EMBL" id="RBXL01000001">
    <property type="protein sequence ID" value="RKT43690.1"/>
    <property type="molecule type" value="Genomic_DNA"/>
</dbReference>
<comment type="caution">
    <text evidence="1">The sequence shown here is derived from an EMBL/GenBank/DDBJ whole genome shotgun (WGS) entry which is preliminary data.</text>
</comment>
<gene>
    <name evidence="1" type="ORF">BDD21_1044</name>
</gene>
<name>A0A495V4T6_9GAMM</name>
<dbReference type="AlphaFoldDB" id="A0A495V4T6"/>
<evidence type="ECO:0000313" key="1">
    <source>
        <dbReference type="EMBL" id="RKT43690.1"/>
    </source>
</evidence>
<accession>A0A495V4T6</accession>